<feature type="transmembrane region" description="Helical" evidence="4">
    <location>
        <begin position="129"/>
        <end position="156"/>
    </location>
</feature>
<dbReference type="STRING" id="1246581.A0A2H9TQ85"/>
<dbReference type="AlphaFoldDB" id="A0A2H9TQ85"/>
<dbReference type="SUPFAM" id="SSF57850">
    <property type="entry name" value="RING/U-box"/>
    <property type="match status" value="1"/>
</dbReference>
<keyword evidence="4" id="KW-1133">Transmembrane helix</keyword>
<sequence>MSVATAVSRRPISPADTIQKKCRICFQSEQVPITDTRPLRGKEPPHQTLAEQLTHLLGGQEREEEVPNDGFVSPCRCSGSMAWVHRRCLRIWRSKSPRRDSFYQCEQCFTPYHFRRTILSMLLSNRLSVLFFTAWMTLGTFVISVLLMTLFIPAYFPPLDSMGMTNPTQEATLMAMDGTFVTIETRGRWATKTVERRPDTIRIVATPPPMPPTPTRTTNQEKKERVRLEYLDFWSWLRSRTTNGLANSRWVNKVLDKGLLDLWPAALSFLAVISLLRDGSQFSCMTAMLILLCTVLLYMFGGTWPLYIVPLPLTYGLYEFLLSMYQFVDTGVDMFVKWTSSELDDYP</sequence>
<dbReference type="Pfam" id="PF12906">
    <property type="entry name" value="RINGv"/>
    <property type="match status" value="1"/>
</dbReference>
<evidence type="ECO:0000313" key="6">
    <source>
        <dbReference type="EMBL" id="PJF19820.1"/>
    </source>
</evidence>
<dbReference type="PANTHER" id="PTHR46347">
    <property type="entry name" value="RING/FYVE/PHD ZINC FINGER SUPERFAMILY PROTEIN"/>
    <property type="match status" value="1"/>
</dbReference>
<feature type="transmembrane region" description="Helical" evidence="4">
    <location>
        <begin position="258"/>
        <end position="276"/>
    </location>
</feature>
<dbReference type="SMART" id="SM00744">
    <property type="entry name" value="RINGv"/>
    <property type="match status" value="1"/>
</dbReference>
<evidence type="ECO:0000313" key="7">
    <source>
        <dbReference type="Proteomes" id="UP000240830"/>
    </source>
</evidence>
<keyword evidence="1" id="KW-0479">Metal-binding</keyword>
<keyword evidence="4" id="KW-0472">Membrane</keyword>
<dbReference type="PANTHER" id="PTHR46347:SF1">
    <property type="entry name" value="RING_FYVE_PHD ZINC FINGER SUPERFAMILY PROTEIN"/>
    <property type="match status" value="1"/>
</dbReference>
<evidence type="ECO:0000259" key="5">
    <source>
        <dbReference type="PROSITE" id="PS51292"/>
    </source>
</evidence>
<feature type="transmembrane region" description="Helical" evidence="4">
    <location>
        <begin position="288"/>
        <end position="308"/>
    </location>
</feature>
<feature type="domain" description="RING-CH-type" evidence="5">
    <location>
        <begin position="14"/>
        <end position="115"/>
    </location>
</feature>
<comment type="caution">
    <text evidence="6">The sequence shown here is derived from an EMBL/GenBank/DDBJ whole genome shotgun (WGS) entry which is preliminary data.</text>
</comment>
<name>A0A2H9TQ85_9FUNG</name>
<organism evidence="6 7">
    <name type="scientific">Paramicrosporidium saccamoebae</name>
    <dbReference type="NCBI Taxonomy" id="1246581"/>
    <lineage>
        <taxon>Eukaryota</taxon>
        <taxon>Fungi</taxon>
        <taxon>Fungi incertae sedis</taxon>
        <taxon>Cryptomycota</taxon>
        <taxon>Cryptomycota incertae sedis</taxon>
        <taxon>Paramicrosporidium</taxon>
    </lineage>
</organism>
<dbReference type="InterPro" id="IPR011016">
    <property type="entry name" value="Znf_RING-CH"/>
</dbReference>
<dbReference type="CDD" id="cd16495">
    <property type="entry name" value="RING_CH-C4HC3_MARCH"/>
    <property type="match status" value="1"/>
</dbReference>
<protein>
    <recommendedName>
        <fullName evidence="5">RING-CH-type domain-containing protein</fullName>
    </recommendedName>
</protein>
<reference evidence="6 7" key="1">
    <citation type="submission" date="2016-10" db="EMBL/GenBank/DDBJ databases">
        <title>The genome of Paramicrosporidium saccamoebae is the missing link in understanding Cryptomycota and Microsporidia evolution.</title>
        <authorList>
            <person name="Quandt C.A."/>
            <person name="Beaudet D."/>
            <person name="Corsaro D."/>
            <person name="Michel R."/>
            <person name="Corradi N."/>
            <person name="James T."/>
        </authorList>
    </citation>
    <scope>NUCLEOTIDE SEQUENCE [LARGE SCALE GENOMIC DNA]</scope>
    <source>
        <strain evidence="6 7">KSL3</strain>
    </source>
</reference>
<keyword evidence="2" id="KW-0863">Zinc-finger</keyword>
<keyword evidence="3" id="KW-0862">Zinc</keyword>
<evidence type="ECO:0000256" key="3">
    <source>
        <dbReference type="ARBA" id="ARBA00022833"/>
    </source>
</evidence>
<keyword evidence="7" id="KW-1185">Reference proteome</keyword>
<dbReference type="InterPro" id="IPR013083">
    <property type="entry name" value="Znf_RING/FYVE/PHD"/>
</dbReference>
<evidence type="ECO:0000256" key="1">
    <source>
        <dbReference type="ARBA" id="ARBA00022723"/>
    </source>
</evidence>
<dbReference type="Proteomes" id="UP000240830">
    <property type="component" value="Unassembled WGS sequence"/>
</dbReference>
<evidence type="ECO:0000256" key="4">
    <source>
        <dbReference type="SAM" id="Phobius"/>
    </source>
</evidence>
<accession>A0A2H9TQ85</accession>
<dbReference type="Gene3D" id="3.30.40.10">
    <property type="entry name" value="Zinc/RING finger domain, C3HC4 (zinc finger)"/>
    <property type="match status" value="1"/>
</dbReference>
<dbReference type="OrthoDB" id="264354at2759"/>
<dbReference type="PROSITE" id="PS51292">
    <property type="entry name" value="ZF_RING_CH"/>
    <property type="match status" value="1"/>
</dbReference>
<evidence type="ECO:0000256" key="2">
    <source>
        <dbReference type="ARBA" id="ARBA00022771"/>
    </source>
</evidence>
<gene>
    <name evidence="6" type="ORF">PSACC_00375</name>
</gene>
<keyword evidence="4" id="KW-0812">Transmembrane</keyword>
<dbReference type="GO" id="GO:0008270">
    <property type="term" value="F:zinc ion binding"/>
    <property type="evidence" value="ECO:0007669"/>
    <property type="project" value="UniProtKB-KW"/>
</dbReference>
<dbReference type="EMBL" id="MTSL01000041">
    <property type="protein sequence ID" value="PJF19820.1"/>
    <property type="molecule type" value="Genomic_DNA"/>
</dbReference>
<proteinExistence type="predicted"/>